<sequence>HSLGNLRARAGELASACRDKDRKMKKLLAETEKLSAEVLGLRSQNTQLQLQLEVGASSWCQPLSPRHPSSPPPSSSLPQVQHKNHRDIVAIYRTHLLNAAQ</sequence>
<dbReference type="AlphaFoldDB" id="A0A7L2Z4R0"/>
<keyword evidence="1" id="KW-0175">Coiled coil</keyword>
<reference evidence="3 4" key="1">
    <citation type="submission" date="2019-09" db="EMBL/GenBank/DDBJ databases">
        <title>Bird 10,000 Genomes (B10K) Project - Family phase.</title>
        <authorList>
            <person name="Zhang G."/>
        </authorList>
    </citation>
    <scope>NUCLEOTIDE SEQUENCE [LARGE SCALE GENOMIC DNA]</scope>
    <source>
        <strain evidence="3">B10K-DU-002-59</strain>
        <tissue evidence="3">Muscle</tissue>
    </source>
</reference>
<feature type="non-terminal residue" evidence="3">
    <location>
        <position position="1"/>
    </location>
</feature>
<proteinExistence type="predicted"/>
<protein>
    <submittedName>
        <fullName evidence="3">ANR35 protein</fullName>
    </submittedName>
</protein>
<dbReference type="Proteomes" id="UP000550086">
    <property type="component" value="Unassembled WGS sequence"/>
</dbReference>
<dbReference type="OrthoDB" id="341259at2759"/>
<name>A0A7L2Z4R0_JACJC</name>
<feature type="coiled-coil region" evidence="1">
    <location>
        <begin position="17"/>
        <end position="44"/>
    </location>
</feature>
<evidence type="ECO:0000256" key="2">
    <source>
        <dbReference type="SAM" id="MobiDB-lite"/>
    </source>
</evidence>
<organism evidence="3 4">
    <name type="scientific">Jacana jacana</name>
    <name type="common">Wattled jacana</name>
    <name type="synonym">Parra jacana</name>
    <dbReference type="NCBI Taxonomy" id="54508"/>
    <lineage>
        <taxon>Eukaryota</taxon>
        <taxon>Metazoa</taxon>
        <taxon>Chordata</taxon>
        <taxon>Craniata</taxon>
        <taxon>Vertebrata</taxon>
        <taxon>Euteleostomi</taxon>
        <taxon>Archelosauria</taxon>
        <taxon>Archosauria</taxon>
        <taxon>Dinosauria</taxon>
        <taxon>Saurischia</taxon>
        <taxon>Theropoda</taxon>
        <taxon>Coelurosauria</taxon>
        <taxon>Aves</taxon>
        <taxon>Neognathae</taxon>
        <taxon>Neoaves</taxon>
        <taxon>Charadriiformes</taxon>
        <taxon>Jacanidae</taxon>
        <taxon>Jacana</taxon>
    </lineage>
</organism>
<keyword evidence="4" id="KW-1185">Reference proteome</keyword>
<evidence type="ECO:0000256" key="1">
    <source>
        <dbReference type="SAM" id="Coils"/>
    </source>
</evidence>
<evidence type="ECO:0000313" key="3">
    <source>
        <dbReference type="EMBL" id="NXT02014.1"/>
    </source>
</evidence>
<comment type="caution">
    <text evidence="3">The sequence shown here is derived from an EMBL/GenBank/DDBJ whole genome shotgun (WGS) entry which is preliminary data.</text>
</comment>
<accession>A0A7L2Z4R0</accession>
<feature type="non-terminal residue" evidence="3">
    <location>
        <position position="101"/>
    </location>
</feature>
<evidence type="ECO:0000313" key="4">
    <source>
        <dbReference type="Proteomes" id="UP000550086"/>
    </source>
</evidence>
<feature type="region of interest" description="Disordered" evidence="2">
    <location>
        <begin position="61"/>
        <end position="83"/>
    </location>
</feature>
<gene>
    <name evidence="3" type="primary">Ankrd35</name>
    <name evidence="3" type="ORF">JACJAC_R14762</name>
</gene>
<dbReference type="EMBL" id="VZTM01037354">
    <property type="protein sequence ID" value="NXT02014.1"/>
    <property type="molecule type" value="Genomic_DNA"/>
</dbReference>